<name>A0A699RW92_TANCI</name>
<dbReference type="EMBL" id="BKCJ011108699">
    <property type="protein sequence ID" value="GFC87114.1"/>
    <property type="molecule type" value="Genomic_DNA"/>
</dbReference>
<feature type="region of interest" description="Disordered" evidence="1">
    <location>
        <begin position="82"/>
        <end position="106"/>
    </location>
</feature>
<feature type="non-terminal residue" evidence="2">
    <location>
        <position position="1"/>
    </location>
</feature>
<gene>
    <name evidence="2" type="ORF">Tci_859084</name>
</gene>
<evidence type="ECO:0000256" key="1">
    <source>
        <dbReference type="SAM" id="MobiDB-lite"/>
    </source>
</evidence>
<feature type="region of interest" description="Disordered" evidence="1">
    <location>
        <begin position="145"/>
        <end position="183"/>
    </location>
</feature>
<comment type="caution">
    <text evidence="2">The sequence shown here is derived from an EMBL/GenBank/DDBJ whole genome shotgun (WGS) entry which is preliminary data.</text>
</comment>
<organism evidence="2">
    <name type="scientific">Tanacetum cinerariifolium</name>
    <name type="common">Dalmatian daisy</name>
    <name type="synonym">Chrysanthemum cinerariifolium</name>
    <dbReference type="NCBI Taxonomy" id="118510"/>
    <lineage>
        <taxon>Eukaryota</taxon>
        <taxon>Viridiplantae</taxon>
        <taxon>Streptophyta</taxon>
        <taxon>Embryophyta</taxon>
        <taxon>Tracheophyta</taxon>
        <taxon>Spermatophyta</taxon>
        <taxon>Magnoliopsida</taxon>
        <taxon>eudicotyledons</taxon>
        <taxon>Gunneridae</taxon>
        <taxon>Pentapetalae</taxon>
        <taxon>asterids</taxon>
        <taxon>campanulids</taxon>
        <taxon>Asterales</taxon>
        <taxon>Asteraceae</taxon>
        <taxon>Asteroideae</taxon>
        <taxon>Anthemideae</taxon>
        <taxon>Anthemidinae</taxon>
        <taxon>Tanacetum</taxon>
    </lineage>
</organism>
<feature type="non-terminal residue" evidence="2">
    <location>
        <position position="183"/>
    </location>
</feature>
<dbReference type="AlphaFoldDB" id="A0A699RW92"/>
<feature type="compositionally biased region" description="Gly residues" evidence="1">
    <location>
        <begin position="151"/>
        <end position="164"/>
    </location>
</feature>
<sequence>LVSCLSSLEESLLSVTVIDGQSLGVLPSLSAASESGSHATAAMSGSVYSATVVVPGVPEVGTPVHILARGGSEAHDVLSSLTLPTEPKPRGQHRPPPLRSILSPGESSYLPSVNRLAELSPTSYLEPRVAKDNLLRGGCSDSGIASLRSTGDGGYKDGGSGGDGNATRAMHLARRSPADCGDS</sequence>
<protein>
    <submittedName>
        <fullName evidence="2">Uncharacterized protein</fullName>
    </submittedName>
</protein>
<proteinExistence type="predicted"/>
<reference evidence="2" key="1">
    <citation type="journal article" date="2019" name="Sci. Rep.">
        <title>Draft genome of Tanacetum cinerariifolium, the natural source of mosquito coil.</title>
        <authorList>
            <person name="Yamashiro T."/>
            <person name="Shiraishi A."/>
            <person name="Satake H."/>
            <person name="Nakayama K."/>
        </authorList>
    </citation>
    <scope>NUCLEOTIDE SEQUENCE</scope>
</reference>
<evidence type="ECO:0000313" key="2">
    <source>
        <dbReference type="EMBL" id="GFC87114.1"/>
    </source>
</evidence>
<accession>A0A699RW92</accession>